<feature type="compositionally biased region" description="Low complexity" evidence="3">
    <location>
        <begin position="516"/>
        <end position="525"/>
    </location>
</feature>
<feature type="region of interest" description="Disordered" evidence="3">
    <location>
        <begin position="215"/>
        <end position="283"/>
    </location>
</feature>
<evidence type="ECO:0000259" key="4">
    <source>
        <dbReference type="Pfam" id="PF18293"/>
    </source>
</evidence>
<evidence type="ECO:0000256" key="3">
    <source>
        <dbReference type="SAM" id="MobiDB-lite"/>
    </source>
</evidence>
<evidence type="ECO:0000313" key="5">
    <source>
        <dbReference type="EMBL" id="JAP85414.1"/>
    </source>
</evidence>
<comment type="similarity">
    <text evidence="1">Belongs to the caprin family.</text>
</comment>
<name>A0A131Z1W3_RHIAP</name>
<evidence type="ECO:0000256" key="2">
    <source>
        <dbReference type="SAM" id="Coils"/>
    </source>
</evidence>
<sequence length="557" mass="60060">MPSAAAKIEKPASLEGQDSLKSIVTIFEKKTRNLEKRKGRLEQLRKELEQGKELNEDQKAAVGKYDQVQETLELTKELQKSVTAVVQEHLRQLKRQARREQLERQAREVQRVRELLEMQDVLMALGSPAVRQCFLDGEEGAPRLSSETFDQLDQLYKLVCPDRDECEPGTFPNLLLQAAEHLVALLDARPKPLLSTTYKALRDVLLEVQQSAYFSGTSGEEPTPAAPASEEDATATEEEEPQPQPEVITGSESPVSEVPEPLVEPPQQQQPPLPQPVATAPSPLRETEATPIPVAPVVPATTAPPPLLPGDAVSESAAVAEAPSLVPGRLDFFQESQIDLESPHMDPAVVAALPSVPAMALPPAAVVQPAGFVLAAGPPPHPVAAVPPPPHHGAPHQPLVGHALPPHPQPMVQPVQQPVVQQQPPQPQPHPQQPPPHQPQHQPQLPPITMDYAEHMPIPTVTFTNQSLRNAHGDDRRPRRGGPGGQGGPPRRGGYTNGKGPQWQPNGSGHDRSEGYRGPPRQSGSGPRGGPHQGRGRPTGNRGPPRNTGVPAAAYAQ</sequence>
<dbReference type="AlphaFoldDB" id="A0A131Z1W3"/>
<feature type="compositionally biased region" description="Pro residues" evidence="3">
    <location>
        <begin position="424"/>
        <end position="438"/>
    </location>
</feature>
<feature type="region of interest" description="Disordered" evidence="3">
    <location>
        <begin position="383"/>
        <end position="557"/>
    </location>
</feature>
<organism evidence="5">
    <name type="scientific">Rhipicephalus appendiculatus</name>
    <name type="common">Brown ear tick</name>
    <dbReference type="NCBI Taxonomy" id="34631"/>
    <lineage>
        <taxon>Eukaryota</taxon>
        <taxon>Metazoa</taxon>
        <taxon>Ecdysozoa</taxon>
        <taxon>Arthropoda</taxon>
        <taxon>Chelicerata</taxon>
        <taxon>Arachnida</taxon>
        <taxon>Acari</taxon>
        <taxon>Parasitiformes</taxon>
        <taxon>Ixodida</taxon>
        <taxon>Ixodoidea</taxon>
        <taxon>Ixodidae</taxon>
        <taxon>Rhipicephalinae</taxon>
        <taxon>Rhipicephalus</taxon>
        <taxon>Rhipicephalus</taxon>
    </lineage>
</organism>
<feature type="compositionally biased region" description="Gly residues" evidence="3">
    <location>
        <begin position="481"/>
        <end position="497"/>
    </location>
</feature>
<feature type="coiled-coil region" evidence="2">
    <location>
        <begin position="27"/>
        <end position="61"/>
    </location>
</feature>
<feature type="compositionally biased region" description="Low complexity" evidence="3">
    <location>
        <begin position="412"/>
        <end position="423"/>
    </location>
</feature>
<feature type="compositionally biased region" description="Low complexity" evidence="3">
    <location>
        <begin position="251"/>
        <end position="261"/>
    </location>
</feature>
<feature type="coiled-coil region" evidence="2">
    <location>
        <begin position="90"/>
        <end position="119"/>
    </location>
</feature>
<dbReference type="InterPro" id="IPR041637">
    <property type="entry name" value="Caprin-1_dimer"/>
</dbReference>
<dbReference type="InterPro" id="IPR028816">
    <property type="entry name" value="Caprin"/>
</dbReference>
<feature type="compositionally biased region" description="Acidic residues" evidence="3">
    <location>
        <begin position="229"/>
        <end position="241"/>
    </location>
</feature>
<reference evidence="5" key="1">
    <citation type="journal article" date="2016" name="Ticks Tick Borne Dis.">
        <title>De novo assembly and annotation of the salivary gland transcriptome of Rhipicephalus appendiculatus male and female ticks during blood feeding.</title>
        <authorList>
            <person name="de Castro M.H."/>
            <person name="de Klerk D."/>
            <person name="Pienaar R."/>
            <person name="Latif A.A."/>
            <person name="Rees D.J."/>
            <person name="Mans B.J."/>
        </authorList>
    </citation>
    <scope>NUCLEOTIDE SEQUENCE</scope>
    <source>
        <tissue evidence="5">Salivary glands</tissue>
    </source>
</reference>
<evidence type="ECO:0000256" key="1">
    <source>
        <dbReference type="ARBA" id="ARBA00007950"/>
    </source>
</evidence>
<dbReference type="EMBL" id="GEDV01003143">
    <property type="protein sequence ID" value="JAP85414.1"/>
    <property type="molecule type" value="Transcribed_RNA"/>
</dbReference>
<dbReference type="PANTHER" id="PTHR22922">
    <property type="entry name" value="GPI-ANCHORED PROTEIN P137"/>
    <property type="match status" value="1"/>
</dbReference>
<feature type="compositionally biased region" description="Low complexity" evidence="3">
    <location>
        <begin position="536"/>
        <end position="549"/>
    </location>
</feature>
<feature type="compositionally biased region" description="Pro residues" evidence="3">
    <location>
        <begin position="383"/>
        <end position="392"/>
    </location>
</feature>
<proteinExistence type="inferred from homology"/>
<dbReference type="GO" id="GO:0003723">
    <property type="term" value="F:RNA binding"/>
    <property type="evidence" value="ECO:0007669"/>
    <property type="project" value="TreeGrafter"/>
</dbReference>
<keyword evidence="2" id="KW-0175">Coiled coil</keyword>
<dbReference type="GO" id="GO:0005737">
    <property type="term" value="C:cytoplasm"/>
    <property type="evidence" value="ECO:0007669"/>
    <property type="project" value="TreeGrafter"/>
</dbReference>
<dbReference type="Pfam" id="PF18293">
    <property type="entry name" value="Caprin-1_dimer"/>
    <property type="match status" value="1"/>
</dbReference>
<dbReference type="PANTHER" id="PTHR22922:SF19">
    <property type="entry name" value="CAPRIN HOMOLOG"/>
    <property type="match status" value="1"/>
</dbReference>
<accession>A0A131Z1W3</accession>
<feature type="domain" description="Caprin-1 dimerization" evidence="4">
    <location>
        <begin position="98"/>
        <end position="214"/>
    </location>
</feature>
<protein>
    <recommendedName>
        <fullName evidence="4">Caprin-1 dimerization domain-containing protein</fullName>
    </recommendedName>
</protein>
<feature type="compositionally biased region" description="Pro residues" evidence="3">
    <location>
        <begin position="262"/>
        <end position="275"/>
    </location>
</feature>